<dbReference type="Proteomes" id="UP001189429">
    <property type="component" value="Unassembled WGS sequence"/>
</dbReference>
<evidence type="ECO:0000256" key="1">
    <source>
        <dbReference type="SAM" id="MobiDB-lite"/>
    </source>
</evidence>
<evidence type="ECO:0000313" key="3">
    <source>
        <dbReference type="Proteomes" id="UP001189429"/>
    </source>
</evidence>
<feature type="region of interest" description="Disordered" evidence="1">
    <location>
        <begin position="1"/>
        <end position="105"/>
    </location>
</feature>
<sequence length="105" mass="11436">MSRKHACNARPMGHSPLSPPPTCARGRRGRREGAHGAPAARARGHVEPHQRGVRGRQRGAAGFPAKAGQAPPGQPRRARGHHRKGKVEKRWRRTRAVSSTRPQSA</sequence>
<proteinExistence type="predicted"/>
<feature type="compositionally biased region" description="Low complexity" evidence="1">
    <location>
        <begin position="58"/>
        <end position="71"/>
    </location>
</feature>
<protein>
    <submittedName>
        <fullName evidence="2">Uncharacterized protein</fullName>
    </submittedName>
</protein>
<feature type="compositionally biased region" description="Polar residues" evidence="1">
    <location>
        <begin position="96"/>
        <end position="105"/>
    </location>
</feature>
<gene>
    <name evidence="2" type="ORF">PCOR1329_LOCUS37792</name>
</gene>
<organism evidence="2 3">
    <name type="scientific">Prorocentrum cordatum</name>
    <dbReference type="NCBI Taxonomy" id="2364126"/>
    <lineage>
        <taxon>Eukaryota</taxon>
        <taxon>Sar</taxon>
        <taxon>Alveolata</taxon>
        <taxon>Dinophyceae</taxon>
        <taxon>Prorocentrales</taxon>
        <taxon>Prorocentraceae</taxon>
        <taxon>Prorocentrum</taxon>
    </lineage>
</organism>
<feature type="compositionally biased region" description="Basic residues" evidence="1">
    <location>
        <begin position="76"/>
        <end position="95"/>
    </location>
</feature>
<accession>A0ABN9TCN6</accession>
<reference evidence="2" key="1">
    <citation type="submission" date="2023-10" db="EMBL/GenBank/DDBJ databases">
        <authorList>
            <person name="Chen Y."/>
            <person name="Shah S."/>
            <person name="Dougan E. K."/>
            <person name="Thang M."/>
            <person name="Chan C."/>
        </authorList>
    </citation>
    <scope>NUCLEOTIDE SEQUENCE [LARGE SCALE GENOMIC DNA]</scope>
</reference>
<dbReference type="EMBL" id="CAUYUJ010014580">
    <property type="protein sequence ID" value="CAK0843449.1"/>
    <property type="molecule type" value="Genomic_DNA"/>
</dbReference>
<keyword evidence="3" id="KW-1185">Reference proteome</keyword>
<evidence type="ECO:0000313" key="2">
    <source>
        <dbReference type="EMBL" id="CAK0843449.1"/>
    </source>
</evidence>
<name>A0ABN9TCN6_9DINO</name>
<comment type="caution">
    <text evidence="2">The sequence shown here is derived from an EMBL/GenBank/DDBJ whole genome shotgun (WGS) entry which is preliminary data.</text>
</comment>